<evidence type="ECO:0000313" key="2">
    <source>
        <dbReference type="Proteomes" id="UP000070544"/>
    </source>
</evidence>
<name>A0A139AMU9_GONPJ</name>
<evidence type="ECO:0000313" key="1">
    <source>
        <dbReference type="EMBL" id="KXS18091.1"/>
    </source>
</evidence>
<dbReference type="Proteomes" id="UP000070544">
    <property type="component" value="Unassembled WGS sequence"/>
</dbReference>
<dbReference type="AlphaFoldDB" id="A0A139AMU9"/>
<dbReference type="EMBL" id="KQ965743">
    <property type="protein sequence ID" value="KXS18091.1"/>
    <property type="molecule type" value="Genomic_DNA"/>
</dbReference>
<dbReference type="OrthoDB" id="10642218at2759"/>
<sequence>MSDNAPTRHDQRYAGASRVLRACIVSSDNIAPWTITVSKIIAGWGTAQTLHVLRWLFLDREVGQGMDADEGFVVAMASLNHPLSSIRSASRSLVVSVAIRAIGDVAYAHAHTFPTESFITRFPLAFLWCEKEIDECLQRTHWTRPGLLVALVLLSRLVPPKDESSSSARLKTLAKLCITIACKCELAGLREIAGRAAAGVVTARVGEALVKEVTTRKWASL</sequence>
<organism evidence="1 2">
    <name type="scientific">Gonapodya prolifera (strain JEL478)</name>
    <name type="common">Monoblepharis prolifera</name>
    <dbReference type="NCBI Taxonomy" id="1344416"/>
    <lineage>
        <taxon>Eukaryota</taxon>
        <taxon>Fungi</taxon>
        <taxon>Fungi incertae sedis</taxon>
        <taxon>Chytridiomycota</taxon>
        <taxon>Chytridiomycota incertae sedis</taxon>
        <taxon>Monoblepharidomycetes</taxon>
        <taxon>Monoblepharidales</taxon>
        <taxon>Gonapodyaceae</taxon>
        <taxon>Gonapodya</taxon>
    </lineage>
</organism>
<reference evidence="1 2" key="1">
    <citation type="journal article" date="2015" name="Genome Biol. Evol.">
        <title>Phylogenomic analyses indicate that early fungi evolved digesting cell walls of algal ancestors of land plants.</title>
        <authorList>
            <person name="Chang Y."/>
            <person name="Wang S."/>
            <person name="Sekimoto S."/>
            <person name="Aerts A.L."/>
            <person name="Choi C."/>
            <person name="Clum A."/>
            <person name="LaButti K.M."/>
            <person name="Lindquist E.A."/>
            <person name="Yee Ngan C."/>
            <person name="Ohm R.A."/>
            <person name="Salamov A.A."/>
            <person name="Grigoriev I.V."/>
            <person name="Spatafora J.W."/>
            <person name="Berbee M.L."/>
        </authorList>
    </citation>
    <scope>NUCLEOTIDE SEQUENCE [LARGE SCALE GENOMIC DNA]</scope>
    <source>
        <strain evidence="1 2">JEL478</strain>
    </source>
</reference>
<keyword evidence="2" id="KW-1185">Reference proteome</keyword>
<proteinExistence type="predicted"/>
<protein>
    <submittedName>
        <fullName evidence="1">Uncharacterized protein</fullName>
    </submittedName>
</protein>
<gene>
    <name evidence="1" type="ORF">M427DRAFT_221806</name>
</gene>
<accession>A0A139AMU9</accession>